<feature type="region of interest" description="Disordered" evidence="7">
    <location>
        <begin position="31"/>
        <end position="56"/>
    </location>
</feature>
<dbReference type="GO" id="GO:0005509">
    <property type="term" value="F:calcium ion binding"/>
    <property type="evidence" value="ECO:0007669"/>
    <property type="project" value="InterPro"/>
</dbReference>
<dbReference type="PROSITE" id="PS50222">
    <property type="entry name" value="EF_HAND_2"/>
    <property type="match status" value="3"/>
</dbReference>
<proteinExistence type="inferred from homology"/>
<dbReference type="CDD" id="cd00051">
    <property type="entry name" value="EFh"/>
    <property type="match status" value="2"/>
</dbReference>
<dbReference type="PROSITE" id="PS00018">
    <property type="entry name" value="EF_HAND_1"/>
    <property type="match status" value="3"/>
</dbReference>
<feature type="domain" description="EF-hand" evidence="8">
    <location>
        <begin position="508"/>
        <end position="536"/>
    </location>
</feature>
<dbReference type="Pfam" id="PF13833">
    <property type="entry name" value="EF-hand_8"/>
    <property type="match status" value="1"/>
</dbReference>
<organism evidence="9 10">
    <name type="scientific">Symbiodinium microadriaticum</name>
    <name type="common">Dinoflagellate</name>
    <name type="synonym">Zooxanthella microadriatica</name>
    <dbReference type="NCBI Taxonomy" id="2951"/>
    <lineage>
        <taxon>Eukaryota</taxon>
        <taxon>Sar</taxon>
        <taxon>Alveolata</taxon>
        <taxon>Dinophyceae</taxon>
        <taxon>Suessiales</taxon>
        <taxon>Symbiodiniaceae</taxon>
        <taxon>Symbiodinium</taxon>
    </lineage>
</organism>
<evidence type="ECO:0000313" key="9">
    <source>
        <dbReference type="EMBL" id="OLQ12407.1"/>
    </source>
</evidence>
<reference evidence="9 10" key="1">
    <citation type="submission" date="2016-02" db="EMBL/GenBank/DDBJ databases">
        <title>Genome analysis of coral dinoflagellate symbionts highlights evolutionary adaptations to a symbiotic lifestyle.</title>
        <authorList>
            <person name="Aranda M."/>
            <person name="Li Y."/>
            <person name="Liew Y.J."/>
            <person name="Baumgarten S."/>
            <person name="Simakov O."/>
            <person name="Wilson M."/>
            <person name="Piel J."/>
            <person name="Ashoor H."/>
            <person name="Bougouffa S."/>
            <person name="Bajic V.B."/>
            <person name="Ryu T."/>
            <person name="Ravasi T."/>
            <person name="Bayer T."/>
            <person name="Micklem G."/>
            <person name="Kim H."/>
            <person name="Bhak J."/>
            <person name="Lajeunesse T.C."/>
            <person name="Voolstra C.R."/>
        </authorList>
    </citation>
    <scope>NUCLEOTIDE SEQUENCE [LARGE SCALE GENOMIC DNA]</scope>
    <source>
        <strain evidence="9 10">CCMP2467</strain>
    </source>
</reference>
<evidence type="ECO:0000256" key="3">
    <source>
        <dbReference type="ARBA" id="ARBA00022723"/>
    </source>
</evidence>
<dbReference type="SUPFAM" id="SSF47473">
    <property type="entry name" value="EF-hand"/>
    <property type="match status" value="1"/>
</dbReference>
<dbReference type="Proteomes" id="UP000186817">
    <property type="component" value="Unassembled WGS sequence"/>
</dbReference>
<sequence length="549" mass="59971">MLFASCMACKHSVPSCNSSCSQGQAWPAWGSSAPSSEARAASFSSESSDDERKSKKERLRELVHKFTAEALKGVDCTVVERKTLGRVEAVYKLDPSVSWLKFSSSSGTPLAAVQLPWISRLTSLQHLPAYEQEDLLGKSSSDVGRSILVSSGGHADAGRVPQSVTLVMKDAKEMERFLTCVEVLRLYAAMDAPMHVELHWGYSGSSLEDCLFRTCRSESFDRRLLQLMAQSTAYTYASSPVLQQPKVVYQAPVTLRAGQPFARQVVPAANLRPVGAPQTVQAPVRTVVVSGAPVTAGARQNLMGTLPAGARIVRPAEGISAQPRVVASRPNTIGGPAYSQGAYEVKHEKDTQLQNLKELRKTSGLKQIPVDEGLQAFKRAAVESRLTREQFIQAYSALLQAKGIEVPANEVKNAVFDLFDRDDNNIVDMMELICGISLLCHGSEDDKIHAVFGIFDENGDGYISLDEMYKFLTSVFKVVLTPVVVGAMNSMGVTVESAEDLASVTSLECFKTADLNQDGRLSVNEFKTWFYAPRNDPTFLFSPVRKLLQ</sequence>
<comment type="caution">
    <text evidence="9">The sequence shown here is derived from an EMBL/GenBank/DDBJ whole genome shotgun (WGS) entry which is preliminary data.</text>
</comment>
<dbReference type="PANTHER" id="PTHR23055:SF178">
    <property type="entry name" value="NEUROCALCIN HOMOLOG"/>
    <property type="match status" value="1"/>
</dbReference>
<gene>
    <name evidence="9" type="primary">FRQ1</name>
    <name evidence="9" type="ORF">AK812_SmicGene3716</name>
</gene>
<protein>
    <submittedName>
        <fullName evidence="9">Calcium-binding protein NCS-1</fullName>
    </submittedName>
</protein>
<dbReference type="AlphaFoldDB" id="A0A1Q9EY79"/>
<evidence type="ECO:0000256" key="4">
    <source>
        <dbReference type="ARBA" id="ARBA00022737"/>
    </source>
</evidence>
<dbReference type="PRINTS" id="PR00450">
    <property type="entry name" value="RECOVERIN"/>
</dbReference>
<evidence type="ECO:0000256" key="5">
    <source>
        <dbReference type="ARBA" id="ARBA00022837"/>
    </source>
</evidence>
<evidence type="ECO:0000256" key="6">
    <source>
        <dbReference type="ARBA" id="ARBA00023288"/>
    </source>
</evidence>
<keyword evidence="10" id="KW-1185">Reference proteome</keyword>
<feature type="domain" description="EF-hand" evidence="8">
    <location>
        <begin position="443"/>
        <end position="478"/>
    </location>
</feature>
<evidence type="ECO:0000313" key="10">
    <source>
        <dbReference type="Proteomes" id="UP000186817"/>
    </source>
</evidence>
<evidence type="ECO:0000256" key="1">
    <source>
        <dbReference type="ARBA" id="ARBA00006049"/>
    </source>
</evidence>
<keyword evidence="2" id="KW-0519">Myristate</keyword>
<comment type="similarity">
    <text evidence="1">Belongs to the recoverin family.</text>
</comment>
<name>A0A1Q9EY79_SYMMI</name>
<dbReference type="Gene3D" id="1.10.238.10">
    <property type="entry name" value="EF-hand"/>
    <property type="match status" value="1"/>
</dbReference>
<dbReference type="Pfam" id="PF13499">
    <property type="entry name" value="EF-hand_7"/>
    <property type="match status" value="1"/>
</dbReference>
<dbReference type="PANTHER" id="PTHR23055">
    <property type="entry name" value="CALCIUM BINDING PROTEINS"/>
    <property type="match status" value="1"/>
</dbReference>
<keyword evidence="5" id="KW-0106">Calcium</keyword>
<accession>A0A1Q9EY79</accession>
<dbReference type="InterPro" id="IPR018247">
    <property type="entry name" value="EF_Hand_1_Ca_BS"/>
</dbReference>
<evidence type="ECO:0000256" key="2">
    <source>
        <dbReference type="ARBA" id="ARBA00022707"/>
    </source>
</evidence>
<keyword evidence="4" id="KW-0677">Repeat</keyword>
<keyword evidence="6" id="KW-0449">Lipoprotein</keyword>
<dbReference type="InterPro" id="IPR011992">
    <property type="entry name" value="EF-hand-dom_pair"/>
</dbReference>
<dbReference type="SMART" id="SM00054">
    <property type="entry name" value="EFh"/>
    <property type="match status" value="3"/>
</dbReference>
<evidence type="ECO:0000256" key="7">
    <source>
        <dbReference type="SAM" id="MobiDB-lite"/>
    </source>
</evidence>
<feature type="compositionally biased region" description="Low complexity" evidence="7">
    <location>
        <begin position="31"/>
        <end position="46"/>
    </location>
</feature>
<dbReference type="OrthoDB" id="418096at2759"/>
<dbReference type="InterPro" id="IPR002048">
    <property type="entry name" value="EF_hand_dom"/>
</dbReference>
<dbReference type="EMBL" id="LSRX01000044">
    <property type="protein sequence ID" value="OLQ12407.1"/>
    <property type="molecule type" value="Genomic_DNA"/>
</dbReference>
<keyword evidence="3" id="KW-0479">Metal-binding</keyword>
<dbReference type="InterPro" id="IPR028846">
    <property type="entry name" value="Recoverin"/>
</dbReference>
<evidence type="ECO:0000259" key="8">
    <source>
        <dbReference type="PROSITE" id="PS50222"/>
    </source>
</evidence>
<feature type="domain" description="EF-hand" evidence="8">
    <location>
        <begin position="407"/>
        <end position="442"/>
    </location>
</feature>